<reference evidence="1" key="1">
    <citation type="submission" date="2021-11" db="EMBL/GenBank/DDBJ databases">
        <title>Draft genome sequence of Alcaligenes endophyticus type strain CCUG 75668T.</title>
        <authorList>
            <person name="Salva-Serra F."/>
            <person name="Duran R.E."/>
            <person name="Seeger M."/>
            <person name="Moore E.R.B."/>
            <person name="Jaen-Luchoro D."/>
        </authorList>
    </citation>
    <scope>NUCLEOTIDE SEQUENCE</scope>
    <source>
        <strain evidence="1">CCUG 75668</strain>
    </source>
</reference>
<accession>A0ABT8EN29</accession>
<dbReference type="RefSeq" id="WP_266123757.1">
    <property type="nucleotide sequence ID" value="NZ_JAJHNU010000005.1"/>
</dbReference>
<protein>
    <recommendedName>
        <fullName evidence="3">PaaI family thioesterase</fullName>
    </recommendedName>
</protein>
<dbReference type="EMBL" id="JAJHNU010000005">
    <property type="protein sequence ID" value="MDN4122722.1"/>
    <property type="molecule type" value="Genomic_DNA"/>
</dbReference>
<dbReference type="Proteomes" id="UP001168613">
    <property type="component" value="Unassembled WGS sequence"/>
</dbReference>
<dbReference type="SUPFAM" id="SSF54637">
    <property type="entry name" value="Thioesterase/thiol ester dehydrase-isomerase"/>
    <property type="match status" value="1"/>
</dbReference>
<proteinExistence type="predicted"/>
<comment type="caution">
    <text evidence="1">The sequence shown here is derived from an EMBL/GenBank/DDBJ whole genome shotgun (WGS) entry which is preliminary data.</text>
</comment>
<sequence length="142" mass="15402">MPTITSKTSIVVNAQNLAQAQQYLKQNLPAALRAHPPSLEELRPGTVVLRQAMHTGLAQNNGQLCCSTFTALTCFVMQLAHLDVPELAVQTCNTSLANKPSGDSITIHGSTLRRGRSLIFGEVKAYDEHMQLLAHSTCTFSL</sequence>
<organism evidence="1 2">
    <name type="scientific">Alcaligenes endophyticus</name>
    <dbReference type="NCBI Taxonomy" id="1929088"/>
    <lineage>
        <taxon>Bacteria</taxon>
        <taxon>Pseudomonadati</taxon>
        <taxon>Pseudomonadota</taxon>
        <taxon>Betaproteobacteria</taxon>
        <taxon>Burkholderiales</taxon>
        <taxon>Alcaligenaceae</taxon>
        <taxon>Alcaligenes</taxon>
    </lineage>
</organism>
<dbReference type="Gene3D" id="3.10.129.10">
    <property type="entry name" value="Hotdog Thioesterase"/>
    <property type="match status" value="1"/>
</dbReference>
<evidence type="ECO:0000313" key="2">
    <source>
        <dbReference type="Proteomes" id="UP001168613"/>
    </source>
</evidence>
<dbReference type="InterPro" id="IPR029069">
    <property type="entry name" value="HotDog_dom_sf"/>
</dbReference>
<gene>
    <name evidence="1" type="ORF">LMS43_15635</name>
</gene>
<evidence type="ECO:0000313" key="1">
    <source>
        <dbReference type="EMBL" id="MDN4122722.1"/>
    </source>
</evidence>
<evidence type="ECO:0008006" key="3">
    <source>
        <dbReference type="Google" id="ProtNLM"/>
    </source>
</evidence>
<name>A0ABT8EN29_9BURK</name>
<keyword evidence="2" id="KW-1185">Reference proteome</keyword>